<proteinExistence type="predicted"/>
<reference evidence="3" key="1">
    <citation type="submission" date="2021-01" db="EMBL/GenBank/DDBJ databases">
        <title>Complete Genome Sequence of Thermus thermophilus Strain HB5018, Isolated from Mine Onsen Hot Spring.</title>
        <authorList>
            <person name="Miyazaki K."/>
            <person name="Moriya T."/>
            <person name="Nemoto N."/>
            <person name="Oshima T."/>
            <person name="Yura K."/>
            <person name="Bessho Y."/>
        </authorList>
    </citation>
    <scope>NUCLEOTIDE SEQUENCE [LARGE SCALE GENOMIC DNA]</scope>
    <source>
        <strain evidence="3">HB5018</strain>
    </source>
</reference>
<accession>A0A7R7TDK6</accession>
<gene>
    <name evidence="2" type="ORF">TthHB5018_11000</name>
</gene>
<sequence length="76" mass="8386">MKRVRVLPETPSWTGGRTRTHPVPSRTALLSHACASVRIACAMVFAVLERIFLRFEVECAHSFGEIAHAKSPPGWG</sequence>
<feature type="region of interest" description="Disordered" evidence="1">
    <location>
        <begin position="1"/>
        <end position="21"/>
    </location>
</feature>
<name>A0A7R7TDK6_THETH</name>
<protein>
    <submittedName>
        <fullName evidence="2">Uncharacterized protein</fullName>
    </submittedName>
</protein>
<evidence type="ECO:0000256" key="1">
    <source>
        <dbReference type="SAM" id="MobiDB-lite"/>
    </source>
</evidence>
<evidence type="ECO:0000313" key="2">
    <source>
        <dbReference type="EMBL" id="BCP66166.1"/>
    </source>
</evidence>
<dbReference type="Proteomes" id="UP000596099">
    <property type="component" value="Chromosome"/>
</dbReference>
<dbReference type="AlphaFoldDB" id="A0A7R7TDK6"/>
<evidence type="ECO:0000313" key="3">
    <source>
        <dbReference type="Proteomes" id="UP000596099"/>
    </source>
</evidence>
<dbReference type="EMBL" id="AP024270">
    <property type="protein sequence ID" value="BCP66166.1"/>
    <property type="molecule type" value="Genomic_DNA"/>
</dbReference>
<organism evidence="2 3">
    <name type="scientific">Thermus thermophilus</name>
    <dbReference type="NCBI Taxonomy" id="274"/>
    <lineage>
        <taxon>Bacteria</taxon>
        <taxon>Thermotogati</taxon>
        <taxon>Deinococcota</taxon>
        <taxon>Deinococci</taxon>
        <taxon>Thermales</taxon>
        <taxon>Thermaceae</taxon>
        <taxon>Thermus</taxon>
    </lineage>
</organism>